<evidence type="ECO:0000256" key="12">
    <source>
        <dbReference type="ARBA" id="ARBA00022842"/>
    </source>
</evidence>
<dbReference type="Proteomes" id="UP001500325">
    <property type="component" value="Unassembled WGS sequence"/>
</dbReference>
<evidence type="ECO:0000256" key="14">
    <source>
        <dbReference type="ARBA" id="ARBA00047700"/>
    </source>
</evidence>
<dbReference type="Gene3D" id="3.30.470.20">
    <property type="entry name" value="ATP-grasp fold, B domain"/>
    <property type="match status" value="1"/>
</dbReference>
<evidence type="ECO:0000256" key="10">
    <source>
        <dbReference type="ARBA" id="ARBA00022777"/>
    </source>
</evidence>
<dbReference type="Pfam" id="PF00391">
    <property type="entry name" value="PEP-utilizers"/>
    <property type="match status" value="1"/>
</dbReference>
<dbReference type="SUPFAM" id="SSF51621">
    <property type="entry name" value="Phosphoenolpyruvate/pyruvate domain"/>
    <property type="match status" value="1"/>
</dbReference>
<sequence>MKPLDPRWIRLLSEVTAADAPVVGAKAANLGELVAAGFPVPKGFVLTADAYRDSTAAAGVQEELGTLYGEAIRAAFERQRQTTLAGLCERMQDLVRKVGLRPELVQQVHTAYAGLGIEDLGPVSVAVRSSALGEDSSATSFAGVHSTFTDVRGAGELVEHIADCWASALSPRALVYRAEFGDNTQPAVAVVVQLMVNAQRSGVAFTADPTTGRRDRVVVEAALGLGEVVVSGAVEPDTYVMAVPDLSVQSVRIGHQTHEIVPGADSRGVSVRLTDERAGARVLGDAQAQAVARLAVRVQEHFGRPQDVEWAMAGQQLWLLQTRPVTTKLGPEEPTEEPVTAGPPRGTVLAAGLGAAPGRASGPVRVLHEPRDGDRLRTGDVLVAPRTDPDWLPTLRRAAAVVTDQGGVTCHASIVARELGIPCVVGARTATADLPEGEPVTVDGDTGEVTREGEARVVPAATTEVRAGEPAPAPARIPTGTELHVNLAMPEAAERVAALDVDGVGLLRAELALTSALDGRHPRAVLAAGDEAGFVEAMAGAVGRIGAAFAPRPVLYRTTDLRSSEFRGLQGGEAYEPVERNPVIGYGARTGTCGSRICSRSSCGCSPRSASATPTCT</sequence>
<evidence type="ECO:0000259" key="16">
    <source>
        <dbReference type="Pfam" id="PF01326"/>
    </source>
</evidence>
<reference evidence="19" key="1">
    <citation type="journal article" date="2019" name="Int. J. Syst. Evol. Microbiol.">
        <title>The Global Catalogue of Microorganisms (GCM) 10K type strain sequencing project: providing services to taxonomists for standard genome sequencing and annotation.</title>
        <authorList>
            <consortium name="The Broad Institute Genomics Platform"/>
            <consortium name="The Broad Institute Genome Sequencing Center for Infectious Disease"/>
            <person name="Wu L."/>
            <person name="Ma J."/>
        </authorList>
    </citation>
    <scope>NUCLEOTIDE SEQUENCE [LARGE SCALE GENOMIC DNA]</scope>
    <source>
        <strain evidence="19">JCM 18055</strain>
    </source>
</reference>
<dbReference type="InterPro" id="IPR015813">
    <property type="entry name" value="Pyrv/PenolPyrv_kinase-like_dom"/>
</dbReference>
<evidence type="ECO:0000313" key="18">
    <source>
        <dbReference type="EMBL" id="GAA4677619.1"/>
    </source>
</evidence>
<comment type="similarity">
    <text evidence="4">Belongs to the PEP-utilizing enzyme family.</text>
</comment>
<dbReference type="InterPro" id="IPR036637">
    <property type="entry name" value="Phosphohistidine_dom_sf"/>
</dbReference>
<dbReference type="PANTHER" id="PTHR43030">
    <property type="entry name" value="PHOSPHOENOLPYRUVATE SYNTHASE"/>
    <property type="match status" value="1"/>
</dbReference>
<evidence type="ECO:0000256" key="3">
    <source>
        <dbReference type="ARBA" id="ARBA00004742"/>
    </source>
</evidence>
<proteinExistence type="inferred from homology"/>
<dbReference type="PROSITE" id="PS00370">
    <property type="entry name" value="PEP_ENZYMES_PHOS_SITE"/>
    <property type="match status" value="1"/>
</dbReference>
<keyword evidence="7" id="KW-0808">Transferase</keyword>
<dbReference type="InterPro" id="IPR008279">
    <property type="entry name" value="PEP-util_enz_mobile_dom"/>
</dbReference>
<comment type="pathway">
    <text evidence="3">Carbohydrate biosynthesis; gluconeogenesis.</text>
</comment>
<evidence type="ECO:0000256" key="7">
    <source>
        <dbReference type="ARBA" id="ARBA00022679"/>
    </source>
</evidence>
<dbReference type="EC" id="2.7.9.2" evidence="5"/>
<comment type="caution">
    <text evidence="18">The sequence shown here is derived from an EMBL/GenBank/DDBJ whole genome shotgun (WGS) entry which is preliminary data.</text>
</comment>
<evidence type="ECO:0000313" key="19">
    <source>
        <dbReference type="Proteomes" id="UP001500325"/>
    </source>
</evidence>
<organism evidence="18 19">
    <name type="scientific">Pseudonocardia yuanmonensis</name>
    <dbReference type="NCBI Taxonomy" id="1095914"/>
    <lineage>
        <taxon>Bacteria</taxon>
        <taxon>Bacillati</taxon>
        <taxon>Actinomycetota</taxon>
        <taxon>Actinomycetes</taxon>
        <taxon>Pseudonocardiales</taxon>
        <taxon>Pseudonocardiaceae</taxon>
        <taxon>Pseudonocardia</taxon>
    </lineage>
</organism>
<dbReference type="Gene3D" id="3.20.20.60">
    <property type="entry name" value="Phosphoenolpyruvate-binding domains"/>
    <property type="match status" value="1"/>
</dbReference>
<gene>
    <name evidence="18" type="ORF">GCM10023215_07960</name>
</gene>
<evidence type="ECO:0000256" key="5">
    <source>
        <dbReference type="ARBA" id="ARBA00011996"/>
    </source>
</evidence>
<feature type="domain" description="Pyruvate phosphate dikinase AMP/ATP-binding" evidence="16">
    <location>
        <begin position="21"/>
        <end position="328"/>
    </location>
</feature>
<keyword evidence="12" id="KW-0460">Magnesium</keyword>
<evidence type="ECO:0000256" key="13">
    <source>
        <dbReference type="ARBA" id="ARBA00033470"/>
    </source>
</evidence>
<keyword evidence="8" id="KW-0479">Metal-binding</keyword>
<dbReference type="PANTHER" id="PTHR43030:SF1">
    <property type="entry name" value="PHOSPHOENOLPYRUVATE SYNTHASE"/>
    <property type="match status" value="1"/>
</dbReference>
<dbReference type="InterPro" id="IPR040442">
    <property type="entry name" value="Pyrv_kinase-like_dom_sf"/>
</dbReference>
<dbReference type="Gene3D" id="3.30.1490.20">
    <property type="entry name" value="ATP-grasp fold, A domain"/>
    <property type="match status" value="1"/>
</dbReference>
<dbReference type="Pfam" id="PF02896">
    <property type="entry name" value="PEP-utilizers_C"/>
    <property type="match status" value="1"/>
</dbReference>
<comment type="catalytic activity">
    <reaction evidence="14">
        <text>pyruvate + ATP + H2O = phosphoenolpyruvate + AMP + phosphate + 2 H(+)</text>
        <dbReference type="Rhea" id="RHEA:11364"/>
        <dbReference type="ChEBI" id="CHEBI:15361"/>
        <dbReference type="ChEBI" id="CHEBI:15377"/>
        <dbReference type="ChEBI" id="CHEBI:15378"/>
        <dbReference type="ChEBI" id="CHEBI:30616"/>
        <dbReference type="ChEBI" id="CHEBI:43474"/>
        <dbReference type="ChEBI" id="CHEBI:58702"/>
        <dbReference type="ChEBI" id="CHEBI:456215"/>
        <dbReference type="EC" id="2.7.9.2"/>
    </reaction>
</comment>
<comment type="cofactor">
    <cofactor evidence="1">
        <name>Mg(2+)</name>
        <dbReference type="ChEBI" id="CHEBI:18420"/>
    </cofactor>
</comment>
<comment type="function">
    <text evidence="2">Catalyzes the phosphorylation of pyruvate to phosphoenolpyruvate.</text>
</comment>
<evidence type="ECO:0000256" key="2">
    <source>
        <dbReference type="ARBA" id="ARBA00002988"/>
    </source>
</evidence>
<keyword evidence="19" id="KW-1185">Reference proteome</keyword>
<dbReference type="InterPro" id="IPR002192">
    <property type="entry name" value="PPDK_AMP/ATP-bd"/>
</dbReference>
<evidence type="ECO:0000256" key="1">
    <source>
        <dbReference type="ARBA" id="ARBA00001946"/>
    </source>
</evidence>
<evidence type="ECO:0000256" key="11">
    <source>
        <dbReference type="ARBA" id="ARBA00022840"/>
    </source>
</evidence>
<evidence type="ECO:0000259" key="15">
    <source>
        <dbReference type="Pfam" id="PF00391"/>
    </source>
</evidence>
<evidence type="ECO:0000256" key="8">
    <source>
        <dbReference type="ARBA" id="ARBA00022723"/>
    </source>
</evidence>
<name>A0ABP8W2N9_9PSEU</name>
<evidence type="ECO:0000256" key="9">
    <source>
        <dbReference type="ARBA" id="ARBA00022741"/>
    </source>
</evidence>
<protein>
    <recommendedName>
        <fullName evidence="6">Phosphoenolpyruvate synthase</fullName>
        <ecNumber evidence="5">2.7.9.2</ecNumber>
    </recommendedName>
    <alternativeName>
        <fullName evidence="13">Pyruvate, water dikinase</fullName>
    </alternativeName>
</protein>
<dbReference type="Gene3D" id="3.50.30.10">
    <property type="entry name" value="Phosphohistidine domain"/>
    <property type="match status" value="1"/>
</dbReference>
<dbReference type="InterPro" id="IPR000121">
    <property type="entry name" value="PEP_util_C"/>
</dbReference>
<dbReference type="Pfam" id="PF01326">
    <property type="entry name" value="PPDK_N"/>
    <property type="match status" value="1"/>
</dbReference>
<accession>A0ABP8W2N9</accession>
<feature type="domain" description="PEP-utilising enzyme C-terminal" evidence="17">
    <location>
        <begin position="478"/>
        <end position="587"/>
    </location>
</feature>
<feature type="domain" description="PEP-utilising enzyme mobile" evidence="15">
    <location>
        <begin position="378"/>
        <end position="447"/>
    </location>
</feature>
<evidence type="ECO:0000259" key="17">
    <source>
        <dbReference type="Pfam" id="PF02896"/>
    </source>
</evidence>
<keyword evidence="9" id="KW-0547">Nucleotide-binding</keyword>
<dbReference type="InterPro" id="IPR018274">
    <property type="entry name" value="PEP_util_AS"/>
</dbReference>
<dbReference type="EMBL" id="BAABIC010000002">
    <property type="protein sequence ID" value="GAA4677619.1"/>
    <property type="molecule type" value="Genomic_DNA"/>
</dbReference>
<evidence type="ECO:0000256" key="6">
    <source>
        <dbReference type="ARBA" id="ARBA00021623"/>
    </source>
</evidence>
<dbReference type="SUPFAM" id="SSF56059">
    <property type="entry name" value="Glutathione synthetase ATP-binding domain-like"/>
    <property type="match status" value="1"/>
</dbReference>
<keyword evidence="11" id="KW-0067">ATP-binding</keyword>
<keyword evidence="10" id="KW-0418">Kinase</keyword>
<dbReference type="InterPro" id="IPR006319">
    <property type="entry name" value="PEP_synth"/>
</dbReference>
<evidence type="ECO:0000256" key="4">
    <source>
        <dbReference type="ARBA" id="ARBA00007837"/>
    </source>
</evidence>
<dbReference type="InterPro" id="IPR013815">
    <property type="entry name" value="ATP_grasp_subdomain_1"/>
</dbReference>
<dbReference type="SUPFAM" id="SSF52009">
    <property type="entry name" value="Phosphohistidine domain"/>
    <property type="match status" value="1"/>
</dbReference>